<proteinExistence type="predicted"/>
<name>A0ABZ0CT44_9BURK</name>
<protein>
    <submittedName>
        <fullName evidence="1">DUF1800 domain-containing protein</fullName>
    </submittedName>
</protein>
<reference evidence="1 2" key="1">
    <citation type="submission" date="2023-10" db="EMBL/GenBank/DDBJ databases">
        <title>Bacteria for the degradation of biodegradable plastic PBAT(Polybutylene adipate terephthalate).</title>
        <authorList>
            <person name="Weon H.-Y."/>
            <person name="Yeon J."/>
        </authorList>
    </citation>
    <scope>NUCLEOTIDE SEQUENCE [LARGE SCALE GENOMIC DNA]</scope>
    <source>
        <strain evidence="1 2">SBD 7-3</strain>
    </source>
</reference>
<gene>
    <name evidence="1" type="ORF">RXV79_15170</name>
</gene>
<evidence type="ECO:0000313" key="1">
    <source>
        <dbReference type="EMBL" id="WOB06266.1"/>
    </source>
</evidence>
<keyword evidence="2" id="KW-1185">Reference proteome</keyword>
<dbReference type="RefSeq" id="WP_316698643.1">
    <property type="nucleotide sequence ID" value="NZ_CP136336.1"/>
</dbReference>
<evidence type="ECO:0000313" key="2">
    <source>
        <dbReference type="Proteomes" id="UP001303946"/>
    </source>
</evidence>
<dbReference type="InterPro" id="IPR014917">
    <property type="entry name" value="DUF1800"/>
</dbReference>
<sequence>MNTTLPSRLSAADARHLLGRTGFMPSPGEVSAWAGLAPDEAVNRLLAGARRAEPRQPAPAFTREPIRPPLRAQGDVDARKEALRQLRADTVALAGWWLQEMRDSPTPLAERMALFWHNHFATSVQKVRQAQGMYIQHQLLRRHALGSFRELLHGVARDPAMLIYLDGAANRAESPNENFAREVMELFTLGEGQYSEQDIKEAARAFSGWAVDREAWAARFRPRQHDRGDKTLLGQRGRFDADAALDVMLDQPAAPRFIVSKLWREFVSPVPDAKVVEPVAQRFRESGWRTDVALRELLLSPAFWAPQNRAVLIKSPVELAVGTLRQFEIELDNAQALVGVTARQGQMLFSPPNVKGWPGYTDWITSTTLLDRKRFTERLFRAVEQPRMEMGRGMQPGGFGVRFDAEPWLKPLGAWPDREPDEAARGKLVEAVLATAPVHPVPAGTVGLSYLRAMSLDPAFQLK</sequence>
<dbReference type="Pfam" id="PF08811">
    <property type="entry name" value="DUF1800"/>
    <property type="match status" value="1"/>
</dbReference>
<organism evidence="1 2">
    <name type="scientific">Piscinibacter gummiphilus</name>
    <dbReference type="NCBI Taxonomy" id="946333"/>
    <lineage>
        <taxon>Bacteria</taxon>
        <taxon>Pseudomonadati</taxon>
        <taxon>Pseudomonadota</taxon>
        <taxon>Betaproteobacteria</taxon>
        <taxon>Burkholderiales</taxon>
        <taxon>Sphaerotilaceae</taxon>
        <taxon>Piscinibacter</taxon>
    </lineage>
</organism>
<accession>A0ABZ0CT44</accession>
<dbReference type="Proteomes" id="UP001303946">
    <property type="component" value="Chromosome"/>
</dbReference>
<dbReference type="EMBL" id="CP136336">
    <property type="protein sequence ID" value="WOB06266.1"/>
    <property type="molecule type" value="Genomic_DNA"/>
</dbReference>